<sequence length="257" mass="28631">MPLVDTHCHVFMPELKSRLNDVLARATGEGLRRMLLVGFNEVSSFEALSLASKIEAIKCYAAVGVHPHDAKEVKGEISEELLSLGENERVVAIGETGLDYYRNLSPKEVQREVFLKHIRWAKKAGKPLVCHIRDAYDDALAILKSEGPGKAGGILHCFQGDERQAREAIEMGFYISFACNITYRKNDALREVAANIPLESILCETDSPYLSPEHARGKTNEPANVIYVYETIASLRGMPLDEFADAVWKNSIKLLGW</sequence>
<dbReference type="Proteomes" id="UP000185093">
    <property type="component" value="Unassembled WGS sequence"/>
</dbReference>
<dbReference type="InterPro" id="IPR001130">
    <property type="entry name" value="TatD-like"/>
</dbReference>
<evidence type="ECO:0000256" key="1">
    <source>
        <dbReference type="ARBA" id="ARBA00022723"/>
    </source>
</evidence>
<dbReference type="PANTHER" id="PTHR46124">
    <property type="entry name" value="D-AMINOACYL-TRNA DEACYLASE"/>
    <property type="match status" value="1"/>
</dbReference>
<dbReference type="EMBL" id="FSQZ01000001">
    <property type="protein sequence ID" value="SIN64665.1"/>
    <property type="molecule type" value="Genomic_DNA"/>
</dbReference>
<dbReference type="PANTHER" id="PTHR46124:SF2">
    <property type="entry name" value="D-AMINOACYL-TRNA DEACYLASE"/>
    <property type="match status" value="1"/>
</dbReference>
<dbReference type="CDD" id="cd01310">
    <property type="entry name" value="TatD_DNAse"/>
    <property type="match status" value="1"/>
</dbReference>
<evidence type="ECO:0000313" key="2">
    <source>
        <dbReference type="EMBL" id="SIN64665.1"/>
    </source>
</evidence>
<dbReference type="Pfam" id="PF01026">
    <property type="entry name" value="TatD_DNase"/>
    <property type="match status" value="1"/>
</dbReference>
<dbReference type="PIRSF" id="PIRSF005902">
    <property type="entry name" value="DNase_TatD"/>
    <property type="match status" value="1"/>
</dbReference>
<dbReference type="InterPro" id="IPR015991">
    <property type="entry name" value="TatD/YcfH-like"/>
</dbReference>
<reference evidence="2 3" key="1">
    <citation type="submission" date="2016-11" db="EMBL/GenBank/DDBJ databases">
        <authorList>
            <person name="Varghese N."/>
            <person name="Submissions S."/>
        </authorList>
    </citation>
    <scope>NUCLEOTIDE SEQUENCE [LARGE SCALE GENOMIC DNA]</scope>
    <source>
        <strain evidence="2 3">DSM 20664</strain>
    </source>
</reference>
<dbReference type="Gene3D" id="3.20.20.140">
    <property type="entry name" value="Metal-dependent hydrolases"/>
    <property type="match status" value="1"/>
</dbReference>
<organism evidence="2 3">
    <name type="scientific">Acetomicrobium flavidum</name>
    <dbReference type="NCBI Taxonomy" id="49896"/>
    <lineage>
        <taxon>Bacteria</taxon>
        <taxon>Thermotogati</taxon>
        <taxon>Synergistota</taxon>
        <taxon>Synergistia</taxon>
        <taxon>Synergistales</taxon>
        <taxon>Acetomicrobiaceae</taxon>
        <taxon>Acetomicrobium</taxon>
    </lineage>
</organism>
<proteinExistence type="predicted"/>
<keyword evidence="3" id="KW-1185">Reference proteome</keyword>
<evidence type="ECO:0000313" key="3">
    <source>
        <dbReference type="Proteomes" id="UP000185093"/>
    </source>
</evidence>
<dbReference type="NCBIfam" id="TIGR00010">
    <property type="entry name" value="YchF/TatD family DNA exonuclease"/>
    <property type="match status" value="1"/>
</dbReference>
<protein>
    <submittedName>
        <fullName evidence="2">TatD DNase family protein</fullName>
    </submittedName>
</protein>
<accession>A0ABY1JBY6</accession>
<gene>
    <name evidence="2" type="ORF">SAMN05444368_0647</name>
</gene>
<dbReference type="RefSeq" id="WP_074199249.1">
    <property type="nucleotide sequence ID" value="NZ_DAONLC010000001.1"/>
</dbReference>
<comment type="caution">
    <text evidence="2">The sequence shown here is derived from an EMBL/GenBank/DDBJ whole genome shotgun (WGS) entry which is preliminary data.</text>
</comment>
<keyword evidence="1" id="KW-0479">Metal-binding</keyword>
<name>A0ABY1JBY6_9BACT</name>
<dbReference type="InterPro" id="IPR032466">
    <property type="entry name" value="Metal_Hydrolase"/>
</dbReference>
<dbReference type="SUPFAM" id="SSF51556">
    <property type="entry name" value="Metallo-dependent hydrolases"/>
    <property type="match status" value="1"/>
</dbReference>